<comment type="subunit">
    <text evidence="10">Monomer. Associates with 30S ribosomal subunit, binds 16S rRNA.</text>
</comment>
<accession>Q07I14</accession>
<feature type="binding site" evidence="10">
    <location>
        <position position="310"/>
    </location>
    <ligand>
        <name>Zn(2+)</name>
        <dbReference type="ChEBI" id="CHEBI:29105"/>
    </ligand>
</feature>
<dbReference type="HOGENOM" id="CLU_033617_0_1_5"/>
<dbReference type="KEGG" id="rpe:RPE_4500"/>
<evidence type="ECO:0000256" key="1">
    <source>
        <dbReference type="ARBA" id="ARBA00022490"/>
    </source>
</evidence>
<dbReference type="PANTHER" id="PTHR32120">
    <property type="entry name" value="SMALL RIBOSOMAL SUBUNIT BIOGENESIS GTPASE RSGA"/>
    <property type="match status" value="1"/>
</dbReference>
<evidence type="ECO:0000256" key="5">
    <source>
        <dbReference type="ARBA" id="ARBA00022741"/>
    </source>
</evidence>
<evidence type="ECO:0000256" key="4">
    <source>
        <dbReference type="ARBA" id="ARBA00022730"/>
    </source>
</evidence>
<feature type="binding site" evidence="10">
    <location>
        <position position="303"/>
    </location>
    <ligand>
        <name>Zn(2+)</name>
        <dbReference type="ChEBI" id="CHEBI:29105"/>
    </ligand>
</feature>
<dbReference type="InterPro" id="IPR004881">
    <property type="entry name" value="Ribosome_biogen_GTPase_RsgA"/>
</dbReference>
<evidence type="ECO:0000313" key="13">
    <source>
        <dbReference type="EMBL" id="ABJ08420.1"/>
    </source>
</evidence>
<dbReference type="STRING" id="316055.RPE_4500"/>
<feature type="binding site" evidence="10">
    <location>
        <begin position="223"/>
        <end position="231"/>
    </location>
    <ligand>
        <name>GTP</name>
        <dbReference type="ChEBI" id="CHEBI:37565"/>
    </ligand>
</feature>
<dbReference type="eggNOG" id="COG1162">
    <property type="taxonomic scope" value="Bacteria"/>
</dbReference>
<dbReference type="PROSITE" id="PS51721">
    <property type="entry name" value="G_CP"/>
    <property type="match status" value="1"/>
</dbReference>
<dbReference type="NCBIfam" id="TIGR00157">
    <property type="entry name" value="ribosome small subunit-dependent GTPase A"/>
    <property type="match status" value="1"/>
</dbReference>
<keyword evidence="9 10" id="KW-0342">GTP-binding</keyword>
<organism evidence="13">
    <name type="scientific">Rhodopseudomonas palustris (strain BisA53)</name>
    <dbReference type="NCBI Taxonomy" id="316055"/>
    <lineage>
        <taxon>Bacteria</taxon>
        <taxon>Pseudomonadati</taxon>
        <taxon>Pseudomonadota</taxon>
        <taxon>Alphaproteobacteria</taxon>
        <taxon>Hyphomicrobiales</taxon>
        <taxon>Nitrobacteraceae</taxon>
        <taxon>Rhodopseudomonas</taxon>
    </lineage>
</organism>
<proteinExistence type="inferred from homology"/>
<name>Q07I14_RHOP5</name>
<dbReference type="SUPFAM" id="SSF52540">
    <property type="entry name" value="P-loop containing nucleoside triphosphate hydrolases"/>
    <property type="match status" value="1"/>
</dbReference>
<keyword evidence="6 10" id="KW-0378">Hydrolase</keyword>
<feature type="binding site" evidence="10">
    <location>
        <begin position="169"/>
        <end position="172"/>
    </location>
    <ligand>
        <name>GTP</name>
        <dbReference type="ChEBI" id="CHEBI:37565"/>
    </ligand>
</feature>
<dbReference type="InterPro" id="IPR030378">
    <property type="entry name" value="G_CP_dom"/>
</dbReference>
<dbReference type="GO" id="GO:0046872">
    <property type="term" value="F:metal ion binding"/>
    <property type="evidence" value="ECO:0007669"/>
    <property type="project" value="UniProtKB-KW"/>
</dbReference>
<comment type="subcellular location">
    <subcellularLocation>
        <location evidence="10">Cytoplasm</location>
    </subcellularLocation>
</comment>
<evidence type="ECO:0000256" key="7">
    <source>
        <dbReference type="ARBA" id="ARBA00022833"/>
    </source>
</evidence>
<dbReference type="GO" id="GO:0003924">
    <property type="term" value="F:GTPase activity"/>
    <property type="evidence" value="ECO:0007669"/>
    <property type="project" value="UniProtKB-UniRule"/>
</dbReference>
<gene>
    <name evidence="10" type="primary">rsgA</name>
    <name evidence="13" type="ordered locus">RPE_4500</name>
</gene>
<dbReference type="GO" id="GO:0019843">
    <property type="term" value="F:rRNA binding"/>
    <property type="evidence" value="ECO:0007669"/>
    <property type="project" value="UniProtKB-KW"/>
</dbReference>
<evidence type="ECO:0000256" key="6">
    <source>
        <dbReference type="ARBA" id="ARBA00022801"/>
    </source>
</evidence>
<keyword evidence="4 10" id="KW-0699">rRNA-binding</keyword>
<sequence>MDSRVARPGHLTNKDRHRMNTHDELKPLGWSNWFEPKLDRDCADRLARVAAVDRDLLLVMDQTGSFRAKLAGRFLHRTHLPEEMPCVGDWVCLEKRTEDDVAVVHAVLERRTSLRRKSANSDFQYQMIASNVDYAVIVQSCHFDFNLKRLERYLVMVNEGGIEPLILLTKTDLVSPEVLAEQTATIRSAGISAPVITLSNVTGAGIDALLQQLVPAKTYCFVGSSGVGKSTVINRLVGRAKLDTGTVSNTGEGRHTTVRRELILLDGGALVIDNPGMREFGIADAEAGIETSFADLSALATGCRFNDCSHSAEPGCAVREALKTGQISQAHFENYQKLRKEAAFLDLSNFEKRKNDREFGKRIKAAKKTIGRL</sequence>
<dbReference type="PROSITE" id="PS50936">
    <property type="entry name" value="ENGC_GTPASE"/>
    <property type="match status" value="1"/>
</dbReference>
<evidence type="ECO:0000259" key="12">
    <source>
        <dbReference type="PROSITE" id="PS51721"/>
    </source>
</evidence>
<keyword evidence="8 10" id="KW-0694">RNA-binding</keyword>
<comment type="cofactor">
    <cofactor evidence="10">
        <name>Zn(2+)</name>
        <dbReference type="ChEBI" id="CHEBI:29105"/>
    </cofactor>
    <text evidence="10">Binds 1 zinc ion per subunit.</text>
</comment>
<feature type="domain" description="EngC GTPase" evidence="11">
    <location>
        <begin position="130"/>
        <end position="278"/>
    </location>
</feature>
<feature type="binding site" evidence="10">
    <location>
        <position position="316"/>
    </location>
    <ligand>
        <name>Zn(2+)</name>
        <dbReference type="ChEBI" id="CHEBI:29105"/>
    </ligand>
</feature>
<dbReference type="GO" id="GO:0005737">
    <property type="term" value="C:cytoplasm"/>
    <property type="evidence" value="ECO:0007669"/>
    <property type="project" value="UniProtKB-SubCell"/>
</dbReference>
<dbReference type="GO" id="GO:0042274">
    <property type="term" value="P:ribosomal small subunit biogenesis"/>
    <property type="evidence" value="ECO:0007669"/>
    <property type="project" value="UniProtKB-UniRule"/>
</dbReference>
<dbReference type="AlphaFoldDB" id="Q07I14"/>
<keyword evidence="2 10" id="KW-0690">Ribosome biogenesis</keyword>
<keyword evidence="1 10" id="KW-0963">Cytoplasm</keyword>
<dbReference type="GO" id="GO:0005525">
    <property type="term" value="F:GTP binding"/>
    <property type="evidence" value="ECO:0007669"/>
    <property type="project" value="UniProtKB-UniRule"/>
</dbReference>
<dbReference type="Gene3D" id="1.10.40.50">
    <property type="entry name" value="Probable gtpase engc, domain 3"/>
    <property type="match status" value="1"/>
</dbReference>
<protein>
    <recommendedName>
        <fullName evidence="10">Small ribosomal subunit biogenesis GTPase RsgA</fullName>
        <ecNumber evidence="10">3.6.1.-</ecNumber>
    </recommendedName>
</protein>
<dbReference type="Gene3D" id="3.40.50.300">
    <property type="entry name" value="P-loop containing nucleotide triphosphate hydrolases"/>
    <property type="match status" value="1"/>
</dbReference>
<keyword evidence="5 10" id="KW-0547">Nucleotide-binding</keyword>
<dbReference type="HAMAP" id="MF_01820">
    <property type="entry name" value="GTPase_RsgA"/>
    <property type="match status" value="1"/>
</dbReference>
<reference evidence="13" key="1">
    <citation type="submission" date="2006-09" db="EMBL/GenBank/DDBJ databases">
        <title>Complete sequence of Rhodopseudomonas palustris BisA53.</title>
        <authorList>
            <consortium name="US DOE Joint Genome Institute"/>
            <person name="Copeland A."/>
            <person name="Lucas S."/>
            <person name="Lapidus A."/>
            <person name="Barry K."/>
            <person name="Detter J.C."/>
            <person name="Glavina del Rio T."/>
            <person name="Hammon N."/>
            <person name="Israni S."/>
            <person name="Dalin E."/>
            <person name="Tice H."/>
            <person name="Pitluck S."/>
            <person name="Chain P."/>
            <person name="Malfatti S."/>
            <person name="Shin M."/>
            <person name="Vergez L."/>
            <person name="Schmutz J."/>
            <person name="Larimer F."/>
            <person name="Land M."/>
            <person name="Hauser L."/>
            <person name="Pelletier D.A."/>
            <person name="Kyrpides N."/>
            <person name="Kim E."/>
            <person name="Harwood C.S."/>
            <person name="Oda Y."/>
            <person name="Richardson P."/>
        </authorList>
    </citation>
    <scope>NUCLEOTIDE SEQUENCE [LARGE SCALE GENOMIC DNA]</scope>
    <source>
        <strain evidence="13">BisA53</strain>
    </source>
</reference>
<dbReference type="InterPro" id="IPR027417">
    <property type="entry name" value="P-loop_NTPase"/>
</dbReference>
<dbReference type="EMBL" id="CP000463">
    <property type="protein sequence ID" value="ABJ08420.1"/>
    <property type="molecule type" value="Genomic_DNA"/>
</dbReference>
<evidence type="ECO:0000259" key="11">
    <source>
        <dbReference type="PROSITE" id="PS50936"/>
    </source>
</evidence>
<evidence type="ECO:0000256" key="8">
    <source>
        <dbReference type="ARBA" id="ARBA00022884"/>
    </source>
</evidence>
<dbReference type="InterPro" id="IPR010914">
    <property type="entry name" value="RsgA_GTPase_dom"/>
</dbReference>
<keyword evidence="7 10" id="KW-0862">Zinc</keyword>
<evidence type="ECO:0000256" key="10">
    <source>
        <dbReference type="HAMAP-Rule" id="MF_01820"/>
    </source>
</evidence>
<keyword evidence="3 10" id="KW-0479">Metal-binding</keyword>
<comment type="function">
    <text evidence="10">One of several proteins that assist in the late maturation steps of the functional core of the 30S ribosomal subunit. Helps release RbfA from mature subunits. May play a role in the assembly of ribosomal proteins into the subunit. Circularly permuted GTPase that catalyzes slow GTP hydrolysis, GTPase activity is stimulated by the 30S ribosomal subunit.</text>
</comment>
<dbReference type="CDD" id="cd01854">
    <property type="entry name" value="YjeQ_EngC"/>
    <property type="match status" value="1"/>
</dbReference>
<feature type="binding site" evidence="10">
    <location>
        <position position="308"/>
    </location>
    <ligand>
        <name>Zn(2+)</name>
        <dbReference type="ChEBI" id="CHEBI:29105"/>
    </ligand>
</feature>
<evidence type="ECO:0000256" key="2">
    <source>
        <dbReference type="ARBA" id="ARBA00022517"/>
    </source>
</evidence>
<evidence type="ECO:0000256" key="9">
    <source>
        <dbReference type="ARBA" id="ARBA00023134"/>
    </source>
</evidence>
<evidence type="ECO:0000256" key="3">
    <source>
        <dbReference type="ARBA" id="ARBA00022723"/>
    </source>
</evidence>
<dbReference type="EC" id="3.6.1.-" evidence="10"/>
<dbReference type="Pfam" id="PF03193">
    <property type="entry name" value="RsgA_GTPase"/>
    <property type="match status" value="1"/>
</dbReference>
<dbReference type="PANTHER" id="PTHR32120:SF10">
    <property type="entry name" value="SMALL RIBOSOMAL SUBUNIT BIOGENESIS GTPASE RSGA"/>
    <property type="match status" value="1"/>
</dbReference>
<feature type="domain" description="CP-type G" evidence="12">
    <location>
        <begin position="121"/>
        <end position="280"/>
    </location>
</feature>
<comment type="similarity">
    <text evidence="10">Belongs to the TRAFAC class YlqF/YawG GTPase family. RsgA subfamily.</text>
</comment>